<evidence type="ECO:0000313" key="2">
    <source>
        <dbReference type="EMBL" id="CAF0889774.1"/>
    </source>
</evidence>
<dbReference type="Proteomes" id="UP000681722">
    <property type="component" value="Unassembled WGS sequence"/>
</dbReference>
<evidence type="ECO:0000313" key="6">
    <source>
        <dbReference type="Proteomes" id="UP000663829"/>
    </source>
</evidence>
<dbReference type="Proteomes" id="UP000682733">
    <property type="component" value="Unassembled WGS sequence"/>
</dbReference>
<name>A0A813YVV0_9BILA</name>
<dbReference type="SUPFAM" id="SSF69318">
    <property type="entry name" value="Integrin alpha N-terminal domain"/>
    <property type="match status" value="1"/>
</dbReference>
<protein>
    <submittedName>
        <fullName evidence="2">Uncharacterized protein</fullName>
    </submittedName>
</protein>
<dbReference type="EMBL" id="CAJNOK010005291">
    <property type="protein sequence ID" value="CAF0967508.1"/>
    <property type="molecule type" value="Genomic_DNA"/>
</dbReference>
<dbReference type="OrthoDB" id="10022113at2759"/>
<dbReference type="Pfam" id="PF13517">
    <property type="entry name" value="FG-GAP_3"/>
    <property type="match status" value="1"/>
</dbReference>
<reference evidence="2" key="1">
    <citation type="submission" date="2021-02" db="EMBL/GenBank/DDBJ databases">
        <authorList>
            <person name="Nowell W R."/>
        </authorList>
    </citation>
    <scope>NUCLEOTIDE SEQUENCE</scope>
</reference>
<dbReference type="InterPro" id="IPR028994">
    <property type="entry name" value="Integrin_alpha_N"/>
</dbReference>
<dbReference type="EMBL" id="CAJOBC010001368">
    <property type="protein sequence ID" value="CAF3674325.1"/>
    <property type="molecule type" value="Genomic_DNA"/>
</dbReference>
<keyword evidence="6" id="KW-1185">Reference proteome</keyword>
<comment type="caution">
    <text evidence="2">The sequence shown here is derived from an EMBL/GenBank/DDBJ whole genome shotgun (WGS) entry which is preliminary data.</text>
</comment>
<evidence type="ECO:0000313" key="5">
    <source>
        <dbReference type="EMBL" id="CAF3739195.1"/>
    </source>
</evidence>
<dbReference type="InterPro" id="IPR013517">
    <property type="entry name" value="FG-GAP"/>
</dbReference>
<dbReference type="Proteomes" id="UP000663829">
    <property type="component" value="Unassembled WGS sequence"/>
</dbReference>
<proteinExistence type="predicted"/>
<accession>A0A813YVV0</accession>
<dbReference type="AlphaFoldDB" id="A0A813YVV0"/>
<evidence type="ECO:0000313" key="4">
    <source>
        <dbReference type="EMBL" id="CAF3674325.1"/>
    </source>
</evidence>
<sequence>MRLVADVAVANSTDNTVSVLLGEGAFQTQMNYTVGTSASSVMSHDFNNDNKLDLAAANVADNTVSVLLDKEDGTSVCYITEDVPIPTV</sequence>
<dbReference type="Gene3D" id="2.30.30.100">
    <property type="match status" value="1"/>
</dbReference>
<dbReference type="Proteomes" id="UP000677228">
    <property type="component" value="Unassembled WGS sequence"/>
</dbReference>
<dbReference type="EMBL" id="CAJNOQ010001368">
    <property type="protein sequence ID" value="CAF0889774.1"/>
    <property type="molecule type" value="Genomic_DNA"/>
</dbReference>
<dbReference type="EMBL" id="CAJOBA010005297">
    <property type="protein sequence ID" value="CAF3739195.1"/>
    <property type="molecule type" value="Genomic_DNA"/>
</dbReference>
<organism evidence="2 6">
    <name type="scientific">Didymodactylos carnosus</name>
    <dbReference type="NCBI Taxonomy" id="1234261"/>
    <lineage>
        <taxon>Eukaryota</taxon>
        <taxon>Metazoa</taxon>
        <taxon>Spiralia</taxon>
        <taxon>Gnathifera</taxon>
        <taxon>Rotifera</taxon>
        <taxon>Eurotatoria</taxon>
        <taxon>Bdelloidea</taxon>
        <taxon>Philodinida</taxon>
        <taxon>Philodinidae</taxon>
        <taxon>Didymodactylos</taxon>
    </lineage>
</organism>
<evidence type="ECO:0000313" key="3">
    <source>
        <dbReference type="EMBL" id="CAF0967508.1"/>
    </source>
</evidence>
<keyword evidence="1" id="KW-0732">Signal</keyword>
<evidence type="ECO:0000256" key="1">
    <source>
        <dbReference type="ARBA" id="ARBA00022729"/>
    </source>
</evidence>
<gene>
    <name evidence="2" type="ORF">GPM918_LOCUS8058</name>
    <name evidence="3" type="ORF">OVA965_LOCUS12926</name>
    <name evidence="4" type="ORF">SRO942_LOCUS8058</name>
    <name evidence="5" type="ORF">TMI583_LOCUS12930</name>
</gene>